<organism evidence="2 3">
    <name type="scientific">Cardiocondyla obscurior</name>
    <dbReference type="NCBI Taxonomy" id="286306"/>
    <lineage>
        <taxon>Eukaryota</taxon>
        <taxon>Metazoa</taxon>
        <taxon>Ecdysozoa</taxon>
        <taxon>Arthropoda</taxon>
        <taxon>Hexapoda</taxon>
        <taxon>Insecta</taxon>
        <taxon>Pterygota</taxon>
        <taxon>Neoptera</taxon>
        <taxon>Endopterygota</taxon>
        <taxon>Hymenoptera</taxon>
        <taxon>Apocrita</taxon>
        <taxon>Aculeata</taxon>
        <taxon>Formicoidea</taxon>
        <taxon>Formicidae</taxon>
        <taxon>Myrmicinae</taxon>
        <taxon>Cardiocondyla</taxon>
    </lineage>
</organism>
<reference evidence="2 3" key="1">
    <citation type="submission" date="2023-03" db="EMBL/GenBank/DDBJ databases">
        <title>High recombination rates correlate with genetic variation in Cardiocondyla obscurior ants.</title>
        <authorList>
            <person name="Errbii M."/>
        </authorList>
    </citation>
    <scope>NUCLEOTIDE SEQUENCE [LARGE SCALE GENOMIC DNA]</scope>
    <source>
        <strain evidence="2">Alpha-2009</strain>
        <tissue evidence="2">Whole body</tissue>
    </source>
</reference>
<keyword evidence="3" id="KW-1185">Reference proteome</keyword>
<evidence type="ECO:0000313" key="3">
    <source>
        <dbReference type="Proteomes" id="UP001430953"/>
    </source>
</evidence>
<feature type="compositionally biased region" description="Basic residues" evidence="1">
    <location>
        <begin position="27"/>
        <end position="40"/>
    </location>
</feature>
<sequence>MISHYSDFFYRLCQSLPTTTTDGGGAARRRRRCWRRRRRASSSPSTAQSTATASLLPAWRASHPTTARRRLIRWPELKRSQ</sequence>
<dbReference type="EMBL" id="JADYXP020000020">
    <property type="protein sequence ID" value="KAL0104560.1"/>
    <property type="molecule type" value="Genomic_DNA"/>
</dbReference>
<name>A0AAW2ENJ8_9HYME</name>
<protein>
    <submittedName>
        <fullName evidence="2">Uncharacterized protein</fullName>
    </submittedName>
</protein>
<proteinExistence type="predicted"/>
<dbReference type="AlphaFoldDB" id="A0AAW2ENJ8"/>
<accession>A0AAW2ENJ8</accession>
<evidence type="ECO:0000313" key="2">
    <source>
        <dbReference type="EMBL" id="KAL0104560.1"/>
    </source>
</evidence>
<evidence type="ECO:0000256" key="1">
    <source>
        <dbReference type="SAM" id="MobiDB-lite"/>
    </source>
</evidence>
<dbReference type="Proteomes" id="UP001430953">
    <property type="component" value="Unassembled WGS sequence"/>
</dbReference>
<gene>
    <name evidence="2" type="ORF">PUN28_017356</name>
</gene>
<comment type="caution">
    <text evidence="2">The sequence shown here is derived from an EMBL/GenBank/DDBJ whole genome shotgun (WGS) entry which is preliminary data.</text>
</comment>
<feature type="region of interest" description="Disordered" evidence="1">
    <location>
        <begin position="18"/>
        <end position="62"/>
    </location>
</feature>
<feature type="compositionally biased region" description="Low complexity" evidence="1">
    <location>
        <begin position="41"/>
        <end position="54"/>
    </location>
</feature>